<dbReference type="AlphaFoldDB" id="A0A9P6VZM6"/>
<evidence type="ECO:0000313" key="2">
    <source>
        <dbReference type="EMBL" id="KAG0660489.1"/>
    </source>
</evidence>
<dbReference type="Proteomes" id="UP000750334">
    <property type="component" value="Unassembled WGS sequence"/>
</dbReference>
<dbReference type="EMBL" id="PUHR01000175">
    <property type="protein sequence ID" value="KAG0660489.1"/>
    <property type="molecule type" value="Genomic_DNA"/>
</dbReference>
<feature type="compositionally biased region" description="Basic and acidic residues" evidence="1">
    <location>
        <begin position="237"/>
        <end position="246"/>
    </location>
</feature>
<feature type="region of interest" description="Disordered" evidence="1">
    <location>
        <begin position="175"/>
        <end position="272"/>
    </location>
</feature>
<dbReference type="OrthoDB" id="10559609at2759"/>
<reference evidence="2 3" key="1">
    <citation type="submission" date="2020-11" db="EMBL/GenBank/DDBJ databases">
        <title>Kefir isolates.</title>
        <authorList>
            <person name="Marcisauskas S."/>
            <person name="Kim Y."/>
            <person name="Blasche S."/>
        </authorList>
    </citation>
    <scope>NUCLEOTIDE SEQUENCE [LARGE SCALE GENOMIC DNA]</scope>
    <source>
        <strain evidence="2 3">OG2</strain>
    </source>
</reference>
<feature type="region of interest" description="Disordered" evidence="1">
    <location>
        <begin position="318"/>
        <end position="338"/>
    </location>
</feature>
<feature type="region of interest" description="Disordered" evidence="1">
    <location>
        <begin position="49"/>
        <end position="68"/>
    </location>
</feature>
<comment type="caution">
    <text evidence="2">The sequence shown here is derived from an EMBL/GenBank/DDBJ whole genome shotgun (WGS) entry which is preliminary data.</text>
</comment>
<keyword evidence="3" id="KW-1185">Reference proteome</keyword>
<feature type="compositionally biased region" description="Polar residues" evidence="1">
    <location>
        <begin position="59"/>
        <end position="68"/>
    </location>
</feature>
<accession>A0A9P6VZM6</accession>
<feature type="compositionally biased region" description="Acidic residues" evidence="1">
    <location>
        <begin position="398"/>
        <end position="422"/>
    </location>
</feature>
<proteinExistence type="predicted"/>
<feature type="compositionally biased region" description="Low complexity" evidence="1">
    <location>
        <begin position="377"/>
        <end position="394"/>
    </location>
</feature>
<sequence>MGRNFIKSTTNDSITATVDDEIHVPEAKPQSLNNSNSDNQISLSVSTHIENSKNDHSKTPTSDKNNENETVNHIMTPMENDHTITQQDILTGAILTNKEENVNKQTEIVGIENHTSDQPIGGNSLTSKTDLSTIPTNITTQSESKEVNKNMEEHISNNDVVNKQHREIHGMKNSFINDEDGSRLDQHNVETVPHNSDSGEKTEPTENTDTKGENGEGGKLTNTESEQILPNQQINIEAEKVNRVEETPVASDTLMGDYNDNNGDSPSYKESTEAIPPGIVAENNYLTESEVEQNNLKLNPIPAMIPLLLMETANKKRKAEDKLENEHKKVTVPDEHDSVLDNIKNSTMAFQSLLGDMHGVSTSGAHENEQAPEVDASDSYSHSYESSNSGSRRNSYGDDGDEWSDNTDDQIVVNDDDSDSEIEAGFNYESEKSVEIDRLPKALKRMNDLAKKYGLYE</sequence>
<evidence type="ECO:0000256" key="1">
    <source>
        <dbReference type="SAM" id="MobiDB-lite"/>
    </source>
</evidence>
<feature type="compositionally biased region" description="Basic and acidic residues" evidence="1">
    <location>
        <begin position="197"/>
        <end position="216"/>
    </location>
</feature>
<feature type="compositionally biased region" description="Polar residues" evidence="1">
    <location>
        <begin position="220"/>
        <end position="235"/>
    </location>
</feature>
<gene>
    <name evidence="2" type="ORF">C6P45_001574</name>
</gene>
<organism evidence="2 3">
    <name type="scientific">Maudiozyma exigua</name>
    <name type="common">Yeast</name>
    <name type="synonym">Kazachstania exigua</name>
    <dbReference type="NCBI Taxonomy" id="34358"/>
    <lineage>
        <taxon>Eukaryota</taxon>
        <taxon>Fungi</taxon>
        <taxon>Dikarya</taxon>
        <taxon>Ascomycota</taxon>
        <taxon>Saccharomycotina</taxon>
        <taxon>Saccharomycetes</taxon>
        <taxon>Saccharomycetales</taxon>
        <taxon>Saccharomycetaceae</taxon>
        <taxon>Maudiozyma</taxon>
    </lineage>
</organism>
<feature type="compositionally biased region" description="Polar residues" evidence="1">
    <location>
        <begin position="259"/>
        <end position="269"/>
    </location>
</feature>
<name>A0A9P6VZM6_MAUEX</name>
<protein>
    <submittedName>
        <fullName evidence="2">Uncharacterized protein</fullName>
    </submittedName>
</protein>
<feature type="region of interest" description="Disordered" evidence="1">
    <location>
        <begin position="359"/>
        <end position="426"/>
    </location>
</feature>
<evidence type="ECO:0000313" key="3">
    <source>
        <dbReference type="Proteomes" id="UP000750334"/>
    </source>
</evidence>